<feature type="domain" description="Bacterial type II secretion system protein E" evidence="4">
    <location>
        <begin position="157"/>
        <end position="311"/>
    </location>
</feature>
<dbReference type="EMBL" id="VBAO01000167">
    <property type="protein sequence ID" value="TMI81535.1"/>
    <property type="molecule type" value="Genomic_DNA"/>
</dbReference>
<comment type="caution">
    <text evidence="6">The sequence shown here is derived from an EMBL/GenBank/DDBJ whole genome shotgun (WGS) entry which is preliminary data.</text>
</comment>
<evidence type="ECO:0000259" key="5">
    <source>
        <dbReference type="Pfam" id="PF05157"/>
    </source>
</evidence>
<evidence type="ECO:0000256" key="2">
    <source>
        <dbReference type="ARBA" id="ARBA00022741"/>
    </source>
</evidence>
<sequence>MTTSGRAEKLGEILLATSLITSENLNKAIAAQAKTGKRLGQILVEQGAATEDDIAWALSNQLMYPYIFISRDIIDDEVVRLLPEAFLREHRVLPIQRFGQQVTLAMADPTDEHTVDEVAAQTGLQVNRAVALASNIEATLRQMPSQQPRTAKRRPQGPEAQYLKFHLAHALNEGAFEIHFDQAGDGQHRVRYRLQGILVDRAGHPEELHAGLIRHLREFAGLGDAPSAAAALTVSIGEVEVRAIVSVVPATKGPAATIALYPYRSAVPDLVPLGVGRKTVQALQGALAGAHGALLIGCADPLVRSTLIRAILHATPREKVWALETLPVFRHPGITQTPIDASALAAPLLAGPFGAGSDLVAVDDASHAATLVAAFERGRAQRVIVGHPQDDAVGLIAQVLDAAGSALVASTLAGVLAARPIRLLCPQCKERVRHGSAANGRHTFTPRGCAACSLTGFRGYRVLTEMWLPRAKDRGWMRGSPRETALARLGQATGPSMRGQGHAFVDDGLTSVAELTRVLEGS</sequence>
<feature type="domain" description="Type II secretion system protein GspE N-terminal" evidence="5">
    <location>
        <begin position="63"/>
        <end position="148"/>
    </location>
</feature>
<dbReference type="PANTHER" id="PTHR30258:SF1">
    <property type="entry name" value="PROTEIN TRANSPORT PROTEIN HOFB HOMOLOG"/>
    <property type="match status" value="1"/>
</dbReference>
<dbReference type="GO" id="GO:0016887">
    <property type="term" value="F:ATP hydrolysis activity"/>
    <property type="evidence" value="ECO:0007669"/>
    <property type="project" value="TreeGrafter"/>
</dbReference>
<dbReference type="InterPro" id="IPR027417">
    <property type="entry name" value="P-loop_NTPase"/>
</dbReference>
<reference evidence="6 7" key="1">
    <citation type="journal article" date="2019" name="Nat. Microbiol.">
        <title>Mediterranean grassland soil C-N compound turnover is dependent on rainfall and depth, and is mediated by genomically divergent microorganisms.</title>
        <authorList>
            <person name="Diamond S."/>
            <person name="Andeer P.F."/>
            <person name="Li Z."/>
            <person name="Crits-Christoph A."/>
            <person name="Burstein D."/>
            <person name="Anantharaman K."/>
            <person name="Lane K.R."/>
            <person name="Thomas B.C."/>
            <person name="Pan C."/>
            <person name="Northen T.R."/>
            <person name="Banfield J.F."/>
        </authorList>
    </citation>
    <scope>NUCLEOTIDE SEQUENCE [LARGE SCALE GENOMIC DNA]</scope>
    <source>
        <strain evidence="6">NP_7</strain>
    </source>
</reference>
<feature type="domain" description="Bacterial type II secretion system protein E" evidence="4">
    <location>
        <begin position="406"/>
        <end position="517"/>
    </location>
</feature>
<gene>
    <name evidence="6" type="ORF">E6H04_06465</name>
</gene>
<dbReference type="AlphaFoldDB" id="A0A537JDD0"/>
<dbReference type="Pfam" id="PF00437">
    <property type="entry name" value="T2SSE"/>
    <property type="match status" value="2"/>
</dbReference>
<keyword evidence="2" id="KW-0547">Nucleotide-binding</keyword>
<protein>
    <submittedName>
        <fullName evidence="6">Uncharacterized protein</fullName>
    </submittedName>
</protein>
<dbReference type="GO" id="GO:0005524">
    <property type="term" value="F:ATP binding"/>
    <property type="evidence" value="ECO:0007669"/>
    <property type="project" value="UniProtKB-KW"/>
</dbReference>
<accession>A0A537JDD0</accession>
<evidence type="ECO:0000256" key="1">
    <source>
        <dbReference type="ARBA" id="ARBA00006611"/>
    </source>
</evidence>
<dbReference type="InterPro" id="IPR037257">
    <property type="entry name" value="T2SS_E_N_sf"/>
</dbReference>
<name>A0A537JDD0_9BACT</name>
<dbReference type="InterPro" id="IPR001482">
    <property type="entry name" value="T2SS/T4SS_dom"/>
</dbReference>
<dbReference type="Proteomes" id="UP000320048">
    <property type="component" value="Unassembled WGS sequence"/>
</dbReference>
<comment type="similarity">
    <text evidence="1">Belongs to the GSP E family.</text>
</comment>
<keyword evidence="3" id="KW-0067">ATP-binding</keyword>
<organism evidence="6 7">
    <name type="scientific">Candidatus Segetimicrobium genomatis</name>
    <dbReference type="NCBI Taxonomy" id="2569760"/>
    <lineage>
        <taxon>Bacteria</taxon>
        <taxon>Bacillati</taxon>
        <taxon>Candidatus Sysuimicrobiota</taxon>
        <taxon>Candidatus Sysuimicrobiia</taxon>
        <taxon>Candidatus Sysuimicrobiales</taxon>
        <taxon>Candidatus Segetimicrobiaceae</taxon>
        <taxon>Candidatus Segetimicrobium</taxon>
    </lineage>
</organism>
<dbReference type="PANTHER" id="PTHR30258">
    <property type="entry name" value="TYPE II SECRETION SYSTEM PROTEIN GSPE-RELATED"/>
    <property type="match status" value="1"/>
</dbReference>
<dbReference type="SUPFAM" id="SSF52540">
    <property type="entry name" value="P-loop containing nucleoside triphosphate hydrolases"/>
    <property type="match status" value="1"/>
</dbReference>
<evidence type="ECO:0000313" key="6">
    <source>
        <dbReference type="EMBL" id="TMI81535.1"/>
    </source>
</evidence>
<dbReference type="GO" id="GO:0005886">
    <property type="term" value="C:plasma membrane"/>
    <property type="evidence" value="ECO:0007669"/>
    <property type="project" value="TreeGrafter"/>
</dbReference>
<proteinExistence type="inferred from homology"/>
<evidence type="ECO:0000256" key="3">
    <source>
        <dbReference type="ARBA" id="ARBA00022840"/>
    </source>
</evidence>
<evidence type="ECO:0000259" key="4">
    <source>
        <dbReference type="Pfam" id="PF00437"/>
    </source>
</evidence>
<dbReference type="Gene3D" id="3.40.50.300">
    <property type="entry name" value="P-loop containing nucleotide triphosphate hydrolases"/>
    <property type="match status" value="1"/>
</dbReference>
<dbReference type="SUPFAM" id="SSF160246">
    <property type="entry name" value="EspE N-terminal domain-like"/>
    <property type="match status" value="1"/>
</dbReference>
<dbReference type="InterPro" id="IPR007831">
    <property type="entry name" value="T2SS_GspE_N"/>
</dbReference>
<dbReference type="Gene3D" id="3.30.450.90">
    <property type="match status" value="1"/>
</dbReference>
<evidence type="ECO:0000313" key="7">
    <source>
        <dbReference type="Proteomes" id="UP000320048"/>
    </source>
</evidence>
<dbReference type="Pfam" id="PF05157">
    <property type="entry name" value="MshEN"/>
    <property type="match status" value="1"/>
</dbReference>
<dbReference type="Gene3D" id="3.30.300.160">
    <property type="entry name" value="Type II secretion system, protein E, N-terminal domain"/>
    <property type="match status" value="1"/>
</dbReference>